<evidence type="ECO:0000313" key="2">
    <source>
        <dbReference type="EMBL" id="SLN59773.1"/>
    </source>
</evidence>
<protein>
    <submittedName>
        <fullName evidence="2">Uncharacterized protein</fullName>
    </submittedName>
</protein>
<accession>A0A1X6ZRX9</accession>
<organism evidence="2 3">
    <name type="scientific">Limimaricola soesokkakensis</name>
    <dbReference type="NCBI Taxonomy" id="1343159"/>
    <lineage>
        <taxon>Bacteria</taxon>
        <taxon>Pseudomonadati</taxon>
        <taxon>Pseudomonadota</taxon>
        <taxon>Alphaproteobacteria</taxon>
        <taxon>Rhodobacterales</taxon>
        <taxon>Paracoccaceae</taxon>
        <taxon>Limimaricola</taxon>
    </lineage>
</organism>
<sequence length="61" mass="6650">MPVHHLVSPTLKNLATLREAQSIYAKADALHAGGNELIAKMTCLTLDDIPGLVAITRRRSR</sequence>
<name>A0A1X6ZRX9_9RHOB</name>
<dbReference type="EMBL" id="PYGB01000009">
    <property type="protein sequence ID" value="PSK84053.1"/>
    <property type="molecule type" value="Genomic_DNA"/>
</dbReference>
<proteinExistence type="predicted"/>
<gene>
    <name evidence="1" type="ORF">CLV79_10925</name>
    <name evidence="2" type="ORF">LOS8367_02873</name>
</gene>
<dbReference type="AlphaFoldDB" id="A0A1X6ZRX9"/>
<reference evidence="2 3" key="1">
    <citation type="submission" date="2017-03" db="EMBL/GenBank/DDBJ databases">
        <authorList>
            <person name="Afonso C.L."/>
            <person name="Miller P.J."/>
            <person name="Scott M.A."/>
            <person name="Spackman E."/>
            <person name="Goraichik I."/>
            <person name="Dimitrov K.M."/>
            <person name="Suarez D.L."/>
            <person name="Swayne D.E."/>
        </authorList>
    </citation>
    <scope>NUCLEOTIDE SEQUENCE [LARGE SCALE GENOMIC DNA]</scope>
    <source>
        <strain evidence="2 3">CECT 8367</strain>
    </source>
</reference>
<dbReference type="EMBL" id="FWFY01000009">
    <property type="protein sequence ID" value="SLN59773.1"/>
    <property type="molecule type" value="Genomic_DNA"/>
</dbReference>
<dbReference type="Proteomes" id="UP000240624">
    <property type="component" value="Unassembled WGS sequence"/>
</dbReference>
<evidence type="ECO:0000313" key="1">
    <source>
        <dbReference type="EMBL" id="PSK84053.1"/>
    </source>
</evidence>
<keyword evidence="4" id="KW-1185">Reference proteome</keyword>
<evidence type="ECO:0000313" key="4">
    <source>
        <dbReference type="Proteomes" id="UP000240624"/>
    </source>
</evidence>
<reference evidence="1 4" key="2">
    <citation type="submission" date="2018-03" db="EMBL/GenBank/DDBJ databases">
        <title>Genomic Encyclopedia of Archaeal and Bacterial Type Strains, Phase II (KMG-II): from individual species to whole genera.</title>
        <authorList>
            <person name="Goeker M."/>
        </authorList>
    </citation>
    <scope>NUCLEOTIDE SEQUENCE [LARGE SCALE GENOMIC DNA]</scope>
    <source>
        <strain evidence="1 4">DSM 29956</strain>
    </source>
</reference>
<dbReference type="Proteomes" id="UP000193495">
    <property type="component" value="Unassembled WGS sequence"/>
</dbReference>
<evidence type="ECO:0000313" key="3">
    <source>
        <dbReference type="Proteomes" id="UP000193495"/>
    </source>
</evidence>